<dbReference type="HAMAP" id="MF_01212">
    <property type="entry name" value="dGTPase_type2"/>
    <property type="match status" value="1"/>
</dbReference>
<dbReference type="Pfam" id="PF01966">
    <property type="entry name" value="HD"/>
    <property type="match status" value="1"/>
</dbReference>
<sequence>MLAPYACQPDQSRGRLFQERMSSFRSPFQRDRDRIIHSSAFRRLKHKTQVFVEHEGDYYRTRLTHSIEVAQVARTISGVLGLNTDLAEAIALAHDLGHTPFGHTGEDALGLLMEPYGGFDHNAQALRIVTRLERHYADFDGLNLTWESLEGIAKHNGPVIGPNADAKHAGPLPYALAEVNAMWDLELSTHASAEAQVAAIADDVAYSHHDLHDGLRSGLFSEDDLMELPVTGPAFDEVDRLYPGLDRMRRRHEALRRVFGRMVEDVIAVAQNRLTAAQPKSVDEIRHMGTTVIRFSKPLYQELKAIRSFLFHRMYRAPSVMAERAKVTRVVNDLFPLFIARPELLPDEWRADVQAATDEVTLARIVADYVAGMTDRFAIQEHARLFGGTDAGL</sequence>
<dbReference type="AlphaFoldDB" id="A0A842I6W5"/>
<dbReference type="InterPro" id="IPR023023">
    <property type="entry name" value="dNTPase_2"/>
</dbReference>
<dbReference type="CDD" id="cd00077">
    <property type="entry name" value="HDc"/>
    <property type="match status" value="1"/>
</dbReference>
<organism evidence="4 5">
    <name type="scientific">Paragemmobacter straminiformis</name>
    <dbReference type="NCBI Taxonomy" id="2045119"/>
    <lineage>
        <taxon>Bacteria</taxon>
        <taxon>Pseudomonadati</taxon>
        <taxon>Pseudomonadota</taxon>
        <taxon>Alphaproteobacteria</taxon>
        <taxon>Rhodobacterales</taxon>
        <taxon>Paracoccaceae</taxon>
        <taxon>Paragemmobacter</taxon>
    </lineage>
</organism>
<evidence type="ECO:0000313" key="4">
    <source>
        <dbReference type="EMBL" id="MBC2835355.1"/>
    </source>
</evidence>
<dbReference type="NCBIfam" id="NF002328">
    <property type="entry name" value="PRK01286.1-3"/>
    <property type="match status" value="1"/>
</dbReference>
<dbReference type="Proteomes" id="UP000555411">
    <property type="component" value="Unassembled WGS sequence"/>
</dbReference>
<dbReference type="InterPro" id="IPR003607">
    <property type="entry name" value="HD/PDEase_dom"/>
</dbReference>
<dbReference type="InterPro" id="IPR006674">
    <property type="entry name" value="HD_domain"/>
</dbReference>
<evidence type="ECO:0000259" key="3">
    <source>
        <dbReference type="PROSITE" id="PS51831"/>
    </source>
</evidence>
<comment type="caution">
    <text evidence="4">The sequence shown here is derived from an EMBL/GenBank/DDBJ whole genome shotgun (WGS) entry which is preliminary data.</text>
</comment>
<accession>A0A842I6W5</accession>
<dbReference type="PANTHER" id="PTHR35795:SF1">
    <property type="entry name" value="BIS(5'-NUCLEOSYL)-TETRAPHOSPHATASE, SYMMETRICAL"/>
    <property type="match status" value="1"/>
</dbReference>
<dbReference type="Pfam" id="PF13286">
    <property type="entry name" value="HD_assoc"/>
    <property type="match status" value="1"/>
</dbReference>
<comment type="similarity">
    <text evidence="2">Belongs to the dGTPase family. Type 2 subfamily.</text>
</comment>
<feature type="domain" description="HD" evidence="3">
    <location>
        <begin position="62"/>
        <end position="207"/>
    </location>
</feature>
<evidence type="ECO:0000313" key="5">
    <source>
        <dbReference type="Proteomes" id="UP000555411"/>
    </source>
</evidence>
<name>A0A842I6W5_9RHOB</name>
<dbReference type="RefSeq" id="WP_185797534.1">
    <property type="nucleotide sequence ID" value="NZ_JACLQD010000002.1"/>
</dbReference>
<gene>
    <name evidence="4" type="ORF">H7F16_07530</name>
</gene>
<dbReference type="SUPFAM" id="SSF109604">
    <property type="entry name" value="HD-domain/PDEase-like"/>
    <property type="match status" value="1"/>
</dbReference>
<dbReference type="GO" id="GO:0016793">
    <property type="term" value="F:triphosphoric monoester hydrolase activity"/>
    <property type="evidence" value="ECO:0007669"/>
    <property type="project" value="InterPro"/>
</dbReference>
<dbReference type="Gene3D" id="1.10.3210.10">
    <property type="entry name" value="Hypothetical protein af1432"/>
    <property type="match status" value="1"/>
</dbReference>
<keyword evidence="1 2" id="KW-0378">Hydrolase</keyword>
<proteinExistence type="inferred from homology"/>
<reference evidence="4 5" key="1">
    <citation type="journal article" date="2017" name="Int. J. Syst. Evol. Microbiol.">
        <title>Gemmobacter straminiformis sp. nov., isolated from an artificial fountain.</title>
        <authorList>
            <person name="Kang J.Y."/>
            <person name="Kim M.J."/>
            <person name="Chun J."/>
            <person name="Son K.P."/>
            <person name="Jahng K.Y."/>
        </authorList>
    </citation>
    <scope>NUCLEOTIDE SEQUENCE [LARGE SCALE GENOMIC DNA]</scope>
    <source>
        <strain evidence="4 5">CAM-8</strain>
    </source>
</reference>
<dbReference type="PANTHER" id="PTHR35795">
    <property type="entry name" value="SLR1885 PROTEIN"/>
    <property type="match status" value="1"/>
</dbReference>
<dbReference type="InterPro" id="IPR006261">
    <property type="entry name" value="dGTPase"/>
</dbReference>
<keyword evidence="5" id="KW-1185">Reference proteome</keyword>
<evidence type="ECO:0000256" key="1">
    <source>
        <dbReference type="ARBA" id="ARBA00022801"/>
    </source>
</evidence>
<protein>
    <recommendedName>
        <fullName evidence="2">Deoxyguanosinetriphosphate triphosphohydrolase-like protein</fullName>
    </recommendedName>
</protein>
<dbReference type="PROSITE" id="PS51831">
    <property type="entry name" value="HD"/>
    <property type="match status" value="1"/>
</dbReference>
<dbReference type="InterPro" id="IPR051094">
    <property type="entry name" value="Diverse_Catalytic_Enzymes"/>
</dbReference>
<dbReference type="EMBL" id="JACLQD010000002">
    <property type="protein sequence ID" value="MBC2835355.1"/>
    <property type="molecule type" value="Genomic_DNA"/>
</dbReference>
<dbReference type="NCBIfam" id="TIGR01353">
    <property type="entry name" value="dGTP_triPase"/>
    <property type="match status" value="1"/>
</dbReference>
<dbReference type="InterPro" id="IPR026875">
    <property type="entry name" value="PHydrolase_assoc_dom"/>
</dbReference>
<dbReference type="SMART" id="SM00471">
    <property type="entry name" value="HDc"/>
    <property type="match status" value="1"/>
</dbReference>
<dbReference type="NCBIfam" id="NF002326">
    <property type="entry name" value="PRK01286.1-1"/>
    <property type="match status" value="1"/>
</dbReference>
<evidence type="ECO:0000256" key="2">
    <source>
        <dbReference type="HAMAP-Rule" id="MF_01212"/>
    </source>
</evidence>